<dbReference type="GO" id="GO:0016301">
    <property type="term" value="F:kinase activity"/>
    <property type="evidence" value="ECO:0007669"/>
    <property type="project" value="UniProtKB-KW"/>
</dbReference>
<keyword evidence="2" id="KW-1185">Reference proteome</keyword>
<evidence type="ECO:0000313" key="1">
    <source>
        <dbReference type="EMBL" id="SIS40177.1"/>
    </source>
</evidence>
<keyword evidence="1" id="KW-0418">Kinase</keyword>
<sequence length="180" mass="21215">MTRTSIHDFYEKLLEEASFDLHERYSQLLAGLQWKVDEEDASLISYIIEDMRERSSCYSPVTLREWGVFRAWKTYAKQLGKQQGVQFEFEEASFHEWNEGDAVIFRLLQQMIQFIISEEGPEFIRVSVEADTLLLFYEKEEMTRKEKNFSKEFADSARVSVSVRKEGTTKIWVLKGKGEN</sequence>
<reference evidence="2" key="1">
    <citation type="submission" date="2017-01" db="EMBL/GenBank/DDBJ databases">
        <authorList>
            <person name="Varghese N."/>
            <person name="Submissions S."/>
        </authorList>
    </citation>
    <scope>NUCLEOTIDE SEQUENCE [LARGE SCALE GENOMIC DNA]</scope>
    <source>
        <strain evidence="2">DSM 23127</strain>
    </source>
</reference>
<dbReference type="AlphaFoldDB" id="A0A1N7IT22"/>
<gene>
    <name evidence="1" type="ORF">SAMN05421687_102142</name>
</gene>
<protein>
    <submittedName>
        <fullName evidence="1">Two-component system, NarL family, sensor histidine kinase NreB</fullName>
    </submittedName>
</protein>
<dbReference type="RefSeq" id="WP_076557054.1">
    <property type="nucleotide sequence ID" value="NZ_FTOC01000002.1"/>
</dbReference>
<organism evidence="1 2">
    <name type="scientific">Salimicrobium flavidum</name>
    <dbReference type="NCBI Taxonomy" id="570947"/>
    <lineage>
        <taxon>Bacteria</taxon>
        <taxon>Bacillati</taxon>
        <taxon>Bacillota</taxon>
        <taxon>Bacilli</taxon>
        <taxon>Bacillales</taxon>
        <taxon>Bacillaceae</taxon>
        <taxon>Salimicrobium</taxon>
    </lineage>
</organism>
<proteinExistence type="predicted"/>
<accession>A0A1N7IT22</accession>
<dbReference type="OrthoDB" id="2966017at2"/>
<dbReference type="Proteomes" id="UP000187608">
    <property type="component" value="Unassembled WGS sequence"/>
</dbReference>
<keyword evidence="1" id="KW-0808">Transferase</keyword>
<evidence type="ECO:0000313" key="2">
    <source>
        <dbReference type="Proteomes" id="UP000187608"/>
    </source>
</evidence>
<dbReference type="EMBL" id="FTOC01000002">
    <property type="protein sequence ID" value="SIS40177.1"/>
    <property type="molecule type" value="Genomic_DNA"/>
</dbReference>
<dbReference type="STRING" id="570947.SAMN05421687_102142"/>
<name>A0A1N7IT22_9BACI</name>